<feature type="modified residue" description="4-aspartylphosphate" evidence="1">
    <location>
        <position position="61"/>
    </location>
</feature>
<dbReference type="SUPFAM" id="SSF52172">
    <property type="entry name" value="CheY-like"/>
    <property type="match status" value="1"/>
</dbReference>
<gene>
    <name evidence="3" type="ORF">DRW42_07590</name>
</gene>
<comment type="caution">
    <text evidence="3">The sequence shown here is derived from an EMBL/GenBank/DDBJ whole genome shotgun (WGS) entry which is preliminary data.</text>
</comment>
<dbReference type="PROSITE" id="PS50110">
    <property type="entry name" value="RESPONSE_REGULATORY"/>
    <property type="match status" value="1"/>
</dbReference>
<sequence>MNSPTGSYSCVVLDDEPIIIKIIERYISNIENLELKASFTSPVDAMAAFKGYEKIDFLFLDIEMDVSGFDIARMLRNNVKFIVFISSHSTYSIGDLVNGDKLLVKPVDFRVFHDTVKQLISKDKGK</sequence>
<dbReference type="RefSeq" id="WP_113948226.1">
    <property type="nucleotide sequence ID" value="NZ_QNQU01000005.1"/>
</dbReference>
<reference evidence="3 4" key="1">
    <citation type="submission" date="2018-07" db="EMBL/GenBank/DDBJ databases">
        <title>A draft genome of a endophytic bacteria, a new species of Pedobacter.</title>
        <authorList>
            <person name="Zhang Z.D."/>
            <person name="Chen Z.J."/>
        </authorList>
    </citation>
    <scope>NUCLEOTIDE SEQUENCE [LARGE SCALE GENOMIC DNA]</scope>
    <source>
        <strain evidence="3 4">RS10</strain>
    </source>
</reference>
<evidence type="ECO:0000256" key="1">
    <source>
        <dbReference type="PROSITE-ProRule" id="PRU00169"/>
    </source>
</evidence>
<proteinExistence type="predicted"/>
<dbReference type="GO" id="GO:0000160">
    <property type="term" value="P:phosphorelay signal transduction system"/>
    <property type="evidence" value="ECO:0007669"/>
    <property type="project" value="InterPro"/>
</dbReference>
<dbReference type="EMBL" id="QNQU01000005">
    <property type="protein sequence ID" value="RBQ09052.1"/>
    <property type="molecule type" value="Genomic_DNA"/>
</dbReference>
<accession>A0A366L7E2</accession>
<dbReference type="Pfam" id="PF00072">
    <property type="entry name" value="Response_reg"/>
    <property type="match status" value="1"/>
</dbReference>
<name>A0A366L7E2_9SPHI</name>
<protein>
    <recommendedName>
        <fullName evidence="2">Response regulatory domain-containing protein</fullName>
    </recommendedName>
</protein>
<dbReference type="Gene3D" id="3.40.50.2300">
    <property type="match status" value="1"/>
</dbReference>
<dbReference type="Proteomes" id="UP000252081">
    <property type="component" value="Unassembled WGS sequence"/>
</dbReference>
<dbReference type="AlphaFoldDB" id="A0A366L7E2"/>
<dbReference type="SMART" id="SM00448">
    <property type="entry name" value="REC"/>
    <property type="match status" value="1"/>
</dbReference>
<feature type="domain" description="Response regulatory" evidence="2">
    <location>
        <begin position="9"/>
        <end position="120"/>
    </location>
</feature>
<dbReference type="InterPro" id="IPR011006">
    <property type="entry name" value="CheY-like_superfamily"/>
</dbReference>
<keyword evidence="4" id="KW-1185">Reference proteome</keyword>
<evidence type="ECO:0000313" key="4">
    <source>
        <dbReference type="Proteomes" id="UP000252081"/>
    </source>
</evidence>
<keyword evidence="1" id="KW-0597">Phosphoprotein</keyword>
<dbReference type="OrthoDB" id="9787344at2"/>
<organism evidence="3 4">
    <name type="scientific">Pedobacter miscanthi</name>
    <dbReference type="NCBI Taxonomy" id="2259170"/>
    <lineage>
        <taxon>Bacteria</taxon>
        <taxon>Pseudomonadati</taxon>
        <taxon>Bacteroidota</taxon>
        <taxon>Sphingobacteriia</taxon>
        <taxon>Sphingobacteriales</taxon>
        <taxon>Sphingobacteriaceae</taxon>
        <taxon>Pedobacter</taxon>
    </lineage>
</organism>
<dbReference type="InterPro" id="IPR001789">
    <property type="entry name" value="Sig_transdc_resp-reg_receiver"/>
</dbReference>
<evidence type="ECO:0000259" key="2">
    <source>
        <dbReference type="PROSITE" id="PS50110"/>
    </source>
</evidence>
<evidence type="ECO:0000313" key="3">
    <source>
        <dbReference type="EMBL" id="RBQ09052.1"/>
    </source>
</evidence>